<organism evidence="6 7">
    <name type="scientific">Thermodesulfobium acidiphilum</name>
    <dbReference type="NCBI Taxonomy" id="1794699"/>
    <lineage>
        <taxon>Bacteria</taxon>
        <taxon>Pseudomonadati</taxon>
        <taxon>Thermodesulfobiota</taxon>
        <taxon>Thermodesulfobiia</taxon>
        <taxon>Thermodesulfobiales</taxon>
        <taxon>Thermodesulfobiaceae</taxon>
        <taxon>Thermodesulfobium</taxon>
    </lineage>
</organism>
<evidence type="ECO:0000256" key="3">
    <source>
        <dbReference type="RuleBase" id="RU362073"/>
    </source>
</evidence>
<comment type="subcellular location">
    <subcellularLocation>
        <location evidence="3">Secreted</location>
    </subcellularLocation>
    <subcellularLocation>
        <location evidence="3">Bacterial flagellum</location>
    </subcellularLocation>
</comment>
<dbReference type="Pfam" id="PF00700">
    <property type="entry name" value="Flagellin_C"/>
    <property type="match status" value="1"/>
</dbReference>
<dbReference type="InterPro" id="IPR046358">
    <property type="entry name" value="Flagellin_C"/>
</dbReference>
<dbReference type="InterPro" id="IPR001029">
    <property type="entry name" value="Flagellin_N"/>
</dbReference>
<accession>A0A2R4VYB7</accession>
<dbReference type="GO" id="GO:0005576">
    <property type="term" value="C:extracellular region"/>
    <property type="evidence" value="ECO:0007669"/>
    <property type="project" value="UniProtKB-SubCell"/>
</dbReference>
<reference evidence="6 7" key="1">
    <citation type="submission" date="2017-04" db="EMBL/GenBank/DDBJ databases">
        <title>Genomic insights into metabolism of Thermodesulfobium acidiphilum.</title>
        <authorList>
            <person name="Toshchakov S.V."/>
            <person name="Frolov E.N."/>
            <person name="Kublanov I.V."/>
            <person name="Samarov N.I."/>
            <person name="Novikov A."/>
            <person name="Lebedinsky A.V."/>
            <person name="Bonch-Osmolovskaya E.A."/>
            <person name="Chernyh N.A."/>
        </authorList>
    </citation>
    <scope>NUCLEOTIDE SEQUENCE [LARGE SCALE GENOMIC DNA]</scope>
    <source>
        <strain evidence="6 7">3127-1</strain>
    </source>
</reference>
<dbReference type="PANTHER" id="PTHR42792">
    <property type="entry name" value="FLAGELLIN"/>
    <property type="match status" value="1"/>
</dbReference>
<dbReference type="AlphaFoldDB" id="A0A2R4VYB7"/>
<proteinExistence type="inferred from homology"/>
<feature type="domain" description="Flagellin C-terminal" evidence="5">
    <location>
        <begin position="460"/>
        <end position="546"/>
    </location>
</feature>
<dbReference type="SUPFAM" id="SSF64518">
    <property type="entry name" value="Phase 1 flagellin"/>
    <property type="match status" value="1"/>
</dbReference>
<dbReference type="OrthoDB" id="9796789at2"/>
<dbReference type="Pfam" id="PF00669">
    <property type="entry name" value="Flagellin_N"/>
    <property type="match status" value="1"/>
</dbReference>
<comment type="function">
    <text evidence="3">Flagellin is the subunit protein which polymerizes to form the filaments of bacterial flagella.</text>
</comment>
<evidence type="ECO:0000259" key="4">
    <source>
        <dbReference type="Pfam" id="PF00669"/>
    </source>
</evidence>
<sequence>MALYINTNVSAMQANYNLSQTSNAMSSSLEKLSTGLRINSAADDPAGLTISNTLQAQIKGLGQAIQNSNDGINMIQTAAGALTEVTNLIQSMRTLAVSASNTAVNDTASRQADQYQINSAISSLKNIAATTAFGNVKLLNGNFGYNTQITTPNDISGMGVAASATNLNYLGNISMQIKQQATQAYMTGAFLGTSASGAGGTIAFSINTLDSAGNIINTQAITATIASGVSGSAALTNIVNAINQFSGTTQVFAALNTAAASGEVDLGSVQYGSKFSFSISPVTVSSGASGVVSGQLSGATATGGQDLVVQVGIGTAASAGDTLTANYIAGNSSGTSGQFVIADTASTNKYVGFYANLTLTSGSGGSGTVTTGNSALSASFEATANPNWTTAVGMLNTGSQVNVGVLAKNSATFQIGANAGQLVSMVINNLTPDALGFSAGLGESVSQINVQTLSGAQNAIQVLDAANTEVSVIASSLGAFQTNTLQSNVNSLSIAQTNLSASNAAIQDTNMAAEMTNFTRLQILMKSGIAMLSQANQIPSALLTLLQ</sequence>
<dbReference type="GO" id="GO:0005198">
    <property type="term" value="F:structural molecule activity"/>
    <property type="evidence" value="ECO:0007669"/>
    <property type="project" value="UniProtKB-UniRule"/>
</dbReference>
<dbReference type="KEGG" id="taci:TDSAC_0156"/>
<evidence type="ECO:0000313" key="7">
    <source>
        <dbReference type="Proteomes" id="UP000244792"/>
    </source>
</evidence>
<keyword evidence="6" id="KW-0282">Flagellum</keyword>
<dbReference type="Gene3D" id="3.30.70.2120">
    <property type="match status" value="1"/>
</dbReference>
<evidence type="ECO:0000313" key="6">
    <source>
        <dbReference type="EMBL" id="AWB09543.1"/>
    </source>
</evidence>
<keyword evidence="6" id="KW-0966">Cell projection</keyword>
<protein>
    <recommendedName>
        <fullName evidence="3">Flagellin</fullName>
    </recommendedName>
</protein>
<keyword evidence="3" id="KW-0964">Secreted</keyword>
<comment type="similarity">
    <text evidence="1 3">Belongs to the bacterial flagellin family.</text>
</comment>
<dbReference type="GO" id="GO:0009288">
    <property type="term" value="C:bacterial-type flagellum"/>
    <property type="evidence" value="ECO:0007669"/>
    <property type="project" value="UniProtKB-SubCell"/>
</dbReference>
<dbReference type="Gene3D" id="1.20.1330.10">
    <property type="entry name" value="f41 fragment of flagellin, N-terminal domain"/>
    <property type="match status" value="2"/>
</dbReference>
<evidence type="ECO:0000256" key="1">
    <source>
        <dbReference type="ARBA" id="ARBA00005709"/>
    </source>
</evidence>
<dbReference type="InterPro" id="IPR001492">
    <property type="entry name" value="Flagellin"/>
</dbReference>
<evidence type="ECO:0000256" key="2">
    <source>
        <dbReference type="ARBA" id="ARBA00023143"/>
    </source>
</evidence>
<dbReference type="EMBL" id="CP020921">
    <property type="protein sequence ID" value="AWB09543.1"/>
    <property type="molecule type" value="Genomic_DNA"/>
</dbReference>
<evidence type="ECO:0000259" key="5">
    <source>
        <dbReference type="Pfam" id="PF00700"/>
    </source>
</evidence>
<gene>
    <name evidence="6" type="ORF">TDSAC_0156</name>
</gene>
<feature type="domain" description="Flagellin N-terminal" evidence="4">
    <location>
        <begin position="5"/>
        <end position="142"/>
    </location>
</feature>
<dbReference type="PANTHER" id="PTHR42792:SF2">
    <property type="entry name" value="FLAGELLIN"/>
    <property type="match status" value="1"/>
</dbReference>
<name>A0A2R4VYB7_THEAF</name>
<keyword evidence="7" id="KW-1185">Reference proteome</keyword>
<dbReference type="RefSeq" id="WP_108307966.1">
    <property type="nucleotide sequence ID" value="NZ_CP020921.1"/>
</dbReference>
<keyword evidence="2 3" id="KW-0975">Bacterial flagellum</keyword>
<dbReference type="PRINTS" id="PR00207">
    <property type="entry name" value="FLAGELLIN"/>
</dbReference>
<dbReference type="Proteomes" id="UP000244792">
    <property type="component" value="Chromosome"/>
</dbReference>
<keyword evidence="6" id="KW-0969">Cilium</keyword>